<feature type="chain" id="PRO_5041667240" description="IGFBP N-terminal domain-containing protein" evidence="6">
    <location>
        <begin position="23"/>
        <end position="200"/>
    </location>
</feature>
<sequence>MYLKALMIFQFLVLLVVRNSLAFSCVPCALLNGCPELNCLGEKVLGMCGCCYVCAKQLGESCGGLYGSTGTCDQGLRCVLPLQQVNETMTIIYHVGVCQVQTTASPQATTQPANFTEQHDSTTANAQTTLRYNATIPQGDLRDNSTLRQNTTEQQVSSNINSTSPFPKLENGASSSVRAKGIQVLCLIMSVYVLFHLPVL</sequence>
<dbReference type="GO" id="GO:0005576">
    <property type="term" value="C:extracellular region"/>
    <property type="evidence" value="ECO:0007669"/>
    <property type="project" value="UniProtKB-SubCell"/>
</dbReference>
<evidence type="ECO:0000256" key="4">
    <source>
        <dbReference type="ARBA" id="ARBA00023157"/>
    </source>
</evidence>
<dbReference type="PANTHER" id="PTHR14186">
    <property type="entry name" value="INSULIN-LIKE GROWTH FACTOR BINDING PROTEIN-RELATED"/>
    <property type="match status" value="1"/>
</dbReference>
<evidence type="ECO:0000259" key="7">
    <source>
        <dbReference type="PROSITE" id="PS51323"/>
    </source>
</evidence>
<dbReference type="Proteomes" id="UP001187315">
    <property type="component" value="Unassembled WGS sequence"/>
</dbReference>
<feature type="compositionally biased region" description="Polar residues" evidence="5">
    <location>
        <begin position="146"/>
        <end position="165"/>
    </location>
</feature>
<keyword evidence="2" id="KW-0964">Secreted</keyword>
<evidence type="ECO:0000256" key="1">
    <source>
        <dbReference type="ARBA" id="ARBA00004613"/>
    </source>
</evidence>
<evidence type="ECO:0000256" key="5">
    <source>
        <dbReference type="SAM" id="MobiDB-lite"/>
    </source>
</evidence>
<evidence type="ECO:0000313" key="8">
    <source>
        <dbReference type="EMBL" id="KAK2816635.1"/>
    </source>
</evidence>
<keyword evidence="9" id="KW-1185">Reference proteome</keyword>
<dbReference type="GO" id="GO:0009966">
    <property type="term" value="P:regulation of signal transduction"/>
    <property type="evidence" value="ECO:0007669"/>
    <property type="project" value="TreeGrafter"/>
</dbReference>
<dbReference type="SUPFAM" id="SSF57184">
    <property type="entry name" value="Growth factor receptor domain"/>
    <property type="match status" value="1"/>
</dbReference>
<dbReference type="GO" id="GO:0005520">
    <property type="term" value="F:insulin-like growth factor binding"/>
    <property type="evidence" value="ECO:0007669"/>
    <property type="project" value="InterPro"/>
</dbReference>
<dbReference type="InterPro" id="IPR009030">
    <property type="entry name" value="Growth_fac_rcpt_cys_sf"/>
</dbReference>
<keyword evidence="3 6" id="KW-0732">Signal</keyword>
<name>A0AA88IMC1_TACVA</name>
<comment type="caution">
    <text evidence="8">The sequence shown here is derived from an EMBL/GenBank/DDBJ whole genome shotgun (WGS) entry which is preliminary data.</text>
</comment>
<gene>
    <name evidence="8" type="ORF">Q7C36_022906</name>
</gene>
<evidence type="ECO:0000313" key="9">
    <source>
        <dbReference type="Proteomes" id="UP001187315"/>
    </source>
</evidence>
<evidence type="ECO:0000256" key="2">
    <source>
        <dbReference type="ARBA" id="ARBA00022525"/>
    </source>
</evidence>
<organism evidence="8 9">
    <name type="scientific">Tachysurus vachellii</name>
    <name type="common">Darkbarbel catfish</name>
    <name type="synonym">Pelteobagrus vachellii</name>
    <dbReference type="NCBI Taxonomy" id="175792"/>
    <lineage>
        <taxon>Eukaryota</taxon>
        <taxon>Metazoa</taxon>
        <taxon>Chordata</taxon>
        <taxon>Craniata</taxon>
        <taxon>Vertebrata</taxon>
        <taxon>Euteleostomi</taxon>
        <taxon>Actinopterygii</taxon>
        <taxon>Neopterygii</taxon>
        <taxon>Teleostei</taxon>
        <taxon>Ostariophysi</taxon>
        <taxon>Siluriformes</taxon>
        <taxon>Bagridae</taxon>
        <taxon>Tachysurus</taxon>
    </lineage>
</organism>
<dbReference type="EMBL" id="JAVHJS010000025">
    <property type="protein sequence ID" value="KAK2816635.1"/>
    <property type="molecule type" value="Genomic_DNA"/>
</dbReference>
<feature type="signal peptide" evidence="6">
    <location>
        <begin position="1"/>
        <end position="22"/>
    </location>
</feature>
<dbReference type="Pfam" id="PF00219">
    <property type="entry name" value="IGFBP"/>
    <property type="match status" value="1"/>
</dbReference>
<dbReference type="InterPro" id="IPR011390">
    <property type="entry name" value="IGFBP_rP_mac25"/>
</dbReference>
<dbReference type="InterPro" id="IPR000867">
    <property type="entry name" value="IGFBP-like"/>
</dbReference>
<dbReference type="GO" id="GO:0001558">
    <property type="term" value="P:regulation of cell growth"/>
    <property type="evidence" value="ECO:0007669"/>
    <property type="project" value="InterPro"/>
</dbReference>
<evidence type="ECO:0000256" key="3">
    <source>
        <dbReference type="ARBA" id="ARBA00022729"/>
    </source>
</evidence>
<dbReference type="PANTHER" id="PTHR14186:SF20">
    <property type="entry name" value="CYSTEINE-RICH MOTOR NEURON 1 PROTEIN-LIKE"/>
    <property type="match status" value="1"/>
</dbReference>
<dbReference type="Gene3D" id="4.10.40.20">
    <property type="match status" value="1"/>
</dbReference>
<evidence type="ECO:0000256" key="6">
    <source>
        <dbReference type="SAM" id="SignalP"/>
    </source>
</evidence>
<dbReference type="PROSITE" id="PS51323">
    <property type="entry name" value="IGFBP_N_2"/>
    <property type="match status" value="1"/>
</dbReference>
<dbReference type="SMART" id="SM00121">
    <property type="entry name" value="IB"/>
    <property type="match status" value="1"/>
</dbReference>
<feature type="region of interest" description="Disordered" evidence="5">
    <location>
        <begin position="137"/>
        <end position="167"/>
    </location>
</feature>
<keyword evidence="4" id="KW-1015">Disulfide bond</keyword>
<reference evidence="8" key="1">
    <citation type="submission" date="2023-08" db="EMBL/GenBank/DDBJ databases">
        <title>Pelteobagrus vachellii genome.</title>
        <authorList>
            <person name="Liu H."/>
        </authorList>
    </citation>
    <scope>NUCLEOTIDE SEQUENCE</scope>
    <source>
        <strain evidence="8">PRFRI_2022a</strain>
        <tissue evidence="8">Muscle</tissue>
    </source>
</reference>
<dbReference type="AlphaFoldDB" id="A0AA88IMC1"/>
<protein>
    <recommendedName>
        <fullName evidence="7">IGFBP N-terminal domain-containing protein</fullName>
    </recommendedName>
</protein>
<proteinExistence type="predicted"/>
<comment type="subcellular location">
    <subcellularLocation>
        <location evidence="1">Secreted</location>
    </subcellularLocation>
</comment>
<accession>A0AA88IMC1</accession>
<feature type="domain" description="IGFBP N-terminal" evidence="7">
    <location>
        <begin position="21"/>
        <end position="101"/>
    </location>
</feature>